<dbReference type="EMBL" id="BAAANL010000003">
    <property type="protein sequence ID" value="GAA1862453.1"/>
    <property type="molecule type" value="Genomic_DNA"/>
</dbReference>
<reference evidence="2" key="1">
    <citation type="journal article" date="2019" name="Int. J. Syst. Evol. Microbiol.">
        <title>The Global Catalogue of Microorganisms (GCM) 10K type strain sequencing project: providing services to taxonomists for standard genome sequencing and annotation.</title>
        <authorList>
            <consortium name="The Broad Institute Genomics Platform"/>
            <consortium name="The Broad Institute Genome Sequencing Center for Infectious Disease"/>
            <person name="Wu L."/>
            <person name="Ma J."/>
        </authorList>
    </citation>
    <scope>NUCLEOTIDE SEQUENCE [LARGE SCALE GENOMIC DNA]</scope>
    <source>
        <strain evidence="2">JCM 14326</strain>
    </source>
</reference>
<dbReference type="Gene3D" id="3.40.50.1000">
    <property type="entry name" value="HAD superfamily/HAD-like"/>
    <property type="match status" value="2"/>
</dbReference>
<sequence>MTTNQQTSPTASQPRSAGSTPFLIALDVDGTLADGAGRISHRTRDAVAAARGAGNRVVLATGRSLVGLPPILAQLELADGWAVASNGALLVRIDRTAPSGYFVEDVHLFDPGTVIRRALDLVPHVIVGVEDVGVGWRFSRLLPASAVNGPQFRASIADLCAVPATKVAFKAPGIYRFADALAATGVTVTTMGTDWLDVVGPGVSKASTLETVRSHLGVPSTATIAVGDGANDVAMFRWAATSFAMGQAPAAVKQAATAICPSIADDGAADVLLSLVPTSAPMPSLP</sequence>
<dbReference type="PROSITE" id="PS01229">
    <property type="entry name" value="COF_2"/>
    <property type="match status" value="1"/>
</dbReference>
<comment type="caution">
    <text evidence="1">The sequence shown here is derived from an EMBL/GenBank/DDBJ whole genome shotgun (WGS) entry which is preliminary data.</text>
</comment>
<dbReference type="InterPro" id="IPR036412">
    <property type="entry name" value="HAD-like_sf"/>
</dbReference>
<dbReference type="Pfam" id="PF08282">
    <property type="entry name" value="Hydrolase_3"/>
    <property type="match status" value="2"/>
</dbReference>
<dbReference type="InterPro" id="IPR023214">
    <property type="entry name" value="HAD_sf"/>
</dbReference>
<dbReference type="RefSeq" id="WP_344102220.1">
    <property type="nucleotide sequence ID" value="NZ_BAAANL010000003.1"/>
</dbReference>
<accession>A0ABP4ZLK3</accession>
<dbReference type="PANTHER" id="PTHR10000">
    <property type="entry name" value="PHOSPHOSERINE PHOSPHATASE"/>
    <property type="match status" value="1"/>
</dbReference>
<gene>
    <name evidence="1" type="ORF">GCM10009751_20310</name>
</gene>
<dbReference type="PANTHER" id="PTHR10000:SF8">
    <property type="entry name" value="HAD SUPERFAMILY HYDROLASE-LIKE, TYPE 3"/>
    <property type="match status" value="1"/>
</dbReference>
<name>A0ABP4ZLK3_9MICO</name>
<dbReference type="SUPFAM" id="SSF56784">
    <property type="entry name" value="HAD-like"/>
    <property type="match status" value="1"/>
</dbReference>
<dbReference type="GO" id="GO:0016787">
    <property type="term" value="F:hydrolase activity"/>
    <property type="evidence" value="ECO:0007669"/>
    <property type="project" value="UniProtKB-KW"/>
</dbReference>
<keyword evidence="1" id="KW-0378">Hydrolase</keyword>
<evidence type="ECO:0000313" key="2">
    <source>
        <dbReference type="Proteomes" id="UP001501094"/>
    </source>
</evidence>
<keyword evidence="2" id="KW-1185">Reference proteome</keyword>
<protein>
    <submittedName>
        <fullName evidence="1">HAD family hydrolase</fullName>
    </submittedName>
</protein>
<organism evidence="1 2">
    <name type="scientific">Myceligenerans crystallogenes</name>
    <dbReference type="NCBI Taxonomy" id="316335"/>
    <lineage>
        <taxon>Bacteria</taxon>
        <taxon>Bacillati</taxon>
        <taxon>Actinomycetota</taxon>
        <taxon>Actinomycetes</taxon>
        <taxon>Micrococcales</taxon>
        <taxon>Promicromonosporaceae</taxon>
        <taxon>Myceligenerans</taxon>
    </lineage>
</organism>
<dbReference type="Proteomes" id="UP001501094">
    <property type="component" value="Unassembled WGS sequence"/>
</dbReference>
<proteinExistence type="predicted"/>
<evidence type="ECO:0000313" key="1">
    <source>
        <dbReference type="EMBL" id="GAA1862453.1"/>
    </source>
</evidence>
<dbReference type="Gene3D" id="3.30.1240.10">
    <property type="match status" value="1"/>
</dbReference>